<accession>A0A4E0R2J8</accession>
<sequence>MLNELFRSSDLFTEFNDQVKSVNVECAPTLASLSWSELDDRRLLELVSRLGENRWNLIGKRLIRPSSQCRERYFSCLRPQLIRSHTEEAAGEIKHARTKVIQPDRLWCETGEATNTELYPVYVTNWKEVAEELPLTNNSAAVSHSQNAAETRHRYEQLSNRHRPTSPVRDKENCPLSGVGVRNSHFSQINAVKRKSVFHEVQDNHESNRCKQKSVVSLTLDSLGVGAVQKTNTRVCKPEPFDETQSKVNYISMPLLNQLSLKQPANPDRLTINLPCVPESSGAILTSRPVLRKAGTLSSVIRKNRPTYKLKFTTPWSQRLVLQSALGGNSPSISSKESNLRGTTSFFSSAGPVTGLATGIIMDDLFSVQTPTKALSEADHLSFHLSSPPAVLRNLVTGSGSARYMGRTQKSYGDQTSARSYCTFLSSKVVERKPVCARLFDAPSNCASGTQDVSEVCSSSVPTQSTSRSLISTSLGSLRPASDDAKCLAVLTAKATVWSKALNPVTSVVSSMPASKSSHIKAFEHLPVSSPEFVFPALVTDRSRVFGTAHISPCKSLPPRPQIPPRQQPQLSSRRVVQIGFEDKWRRFALGTSKAHRMTIRMARQFLDDFKVFDSQLSKQLEVATNSPPHCNRLDSLLNVKPEPVDF</sequence>
<evidence type="ECO:0000313" key="5">
    <source>
        <dbReference type="Proteomes" id="UP000230066"/>
    </source>
</evidence>
<organism evidence="4 5">
    <name type="scientific">Fasciola hepatica</name>
    <name type="common">Liver fluke</name>
    <dbReference type="NCBI Taxonomy" id="6192"/>
    <lineage>
        <taxon>Eukaryota</taxon>
        <taxon>Metazoa</taxon>
        <taxon>Spiralia</taxon>
        <taxon>Lophotrochozoa</taxon>
        <taxon>Platyhelminthes</taxon>
        <taxon>Trematoda</taxon>
        <taxon>Digenea</taxon>
        <taxon>Plagiorchiida</taxon>
        <taxon>Echinostomata</taxon>
        <taxon>Echinostomatoidea</taxon>
        <taxon>Fasciolidae</taxon>
        <taxon>Fasciola</taxon>
    </lineage>
</organism>
<evidence type="ECO:0000256" key="1">
    <source>
        <dbReference type="SAM" id="MobiDB-lite"/>
    </source>
</evidence>
<dbReference type="EMBL" id="JXXN02004667">
    <property type="protein sequence ID" value="THD20416.1"/>
    <property type="molecule type" value="Genomic_DNA"/>
</dbReference>
<dbReference type="PROSITE" id="PS50090">
    <property type="entry name" value="MYB_LIKE"/>
    <property type="match status" value="1"/>
</dbReference>
<keyword evidence="5" id="KW-1185">Reference proteome</keyword>
<dbReference type="InterPro" id="IPR001005">
    <property type="entry name" value="SANT/Myb"/>
</dbReference>
<dbReference type="InterPro" id="IPR017930">
    <property type="entry name" value="Myb_dom"/>
</dbReference>
<evidence type="ECO:0000259" key="3">
    <source>
        <dbReference type="PROSITE" id="PS51294"/>
    </source>
</evidence>
<dbReference type="CDD" id="cd00167">
    <property type="entry name" value="SANT"/>
    <property type="match status" value="1"/>
</dbReference>
<feature type="compositionally biased region" description="Polar residues" evidence="1">
    <location>
        <begin position="139"/>
        <end position="149"/>
    </location>
</feature>
<dbReference type="PROSITE" id="PS51294">
    <property type="entry name" value="HTH_MYB"/>
    <property type="match status" value="1"/>
</dbReference>
<gene>
    <name evidence="4" type="ORF">D915_008912</name>
</gene>
<dbReference type="SUPFAM" id="SSF46689">
    <property type="entry name" value="Homeodomain-like"/>
    <property type="match status" value="1"/>
</dbReference>
<dbReference type="InterPro" id="IPR009057">
    <property type="entry name" value="Homeodomain-like_sf"/>
</dbReference>
<feature type="domain" description="Myb-like" evidence="2">
    <location>
        <begin position="27"/>
        <end position="77"/>
    </location>
</feature>
<dbReference type="Proteomes" id="UP000230066">
    <property type="component" value="Unassembled WGS sequence"/>
</dbReference>
<protein>
    <submittedName>
        <fullName evidence="4">Uncharacterized protein</fullName>
    </submittedName>
</protein>
<dbReference type="Gene3D" id="1.10.10.60">
    <property type="entry name" value="Homeodomain-like"/>
    <property type="match status" value="1"/>
</dbReference>
<dbReference type="SMART" id="SM00717">
    <property type="entry name" value="SANT"/>
    <property type="match status" value="1"/>
</dbReference>
<feature type="region of interest" description="Disordered" evidence="1">
    <location>
        <begin position="139"/>
        <end position="175"/>
    </location>
</feature>
<evidence type="ECO:0000313" key="4">
    <source>
        <dbReference type="EMBL" id="THD20416.1"/>
    </source>
</evidence>
<feature type="domain" description="HTH myb-type" evidence="3">
    <location>
        <begin position="27"/>
        <end position="81"/>
    </location>
</feature>
<comment type="caution">
    <text evidence="4">The sequence shown here is derived from an EMBL/GenBank/DDBJ whole genome shotgun (WGS) entry which is preliminary data.</text>
</comment>
<evidence type="ECO:0000259" key="2">
    <source>
        <dbReference type="PROSITE" id="PS50090"/>
    </source>
</evidence>
<name>A0A4E0R2J8_FASHE</name>
<proteinExistence type="predicted"/>
<dbReference type="AlphaFoldDB" id="A0A4E0R2J8"/>
<dbReference type="Pfam" id="PF00249">
    <property type="entry name" value="Myb_DNA-binding"/>
    <property type="match status" value="1"/>
</dbReference>
<reference evidence="4" key="1">
    <citation type="submission" date="2019-03" db="EMBL/GenBank/DDBJ databases">
        <title>Improved annotation for the trematode Fasciola hepatica.</title>
        <authorList>
            <person name="Choi Y.-J."/>
            <person name="Martin J."/>
            <person name="Mitreva M."/>
        </authorList>
    </citation>
    <scope>NUCLEOTIDE SEQUENCE [LARGE SCALE GENOMIC DNA]</scope>
</reference>